<reference evidence="1" key="2">
    <citation type="submission" date="2021-06" db="EMBL/GenBank/DDBJ databases">
        <authorList>
            <person name="Rogers T.H."/>
            <person name="Ramsay J.P."/>
            <person name="Wang P."/>
            <person name="Terpolilli J."/>
        </authorList>
    </citation>
    <scope>NUCLEOTIDE SEQUENCE</scope>
    <source>
        <strain evidence="1">WSM5005</strain>
        <plasmid evidence="1">pl3WSM5005</plasmid>
    </source>
</reference>
<keyword evidence="1" id="KW-0614">Plasmid</keyword>
<accession>A0ACA8AX66</accession>
<geneLocation type="plasmid" evidence="1 2">
    <name>pl3WSM5005</name>
</geneLocation>
<gene>
    <name evidence="1" type="ORF">BJG93_34520</name>
</gene>
<reference evidence="1" key="1">
    <citation type="submission" date="2016-09" db="EMBL/GenBank/DDBJ databases">
        <title>The Complete Genome of Burkholderia sprentiae wsm5005.</title>
        <authorList>
            <person name="De Meyer S."/>
            <person name="Wang P."/>
            <person name="Terpolilli J."/>
        </authorList>
    </citation>
    <scope>NUCLEOTIDE SEQUENCE</scope>
    <source>
        <strain evidence="1">WSM5005</strain>
        <plasmid evidence="1">pl3WSM5005</plasmid>
    </source>
</reference>
<organism evidence="1 2">
    <name type="scientific">Paraburkholderia sprentiae WSM5005</name>
    <dbReference type="NCBI Taxonomy" id="754502"/>
    <lineage>
        <taxon>Bacteria</taxon>
        <taxon>Pseudomonadati</taxon>
        <taxon>Pseudomonadota</taxon>
        <taxon>Betaproteobacteria</taxon>
        <taxon>Burkholderiales</taxon>
        <taxon>Burkholderiaceae</taxon>
        <taxon>Paraburkholderia</taxon>
    </lineage>
</organism>
<sequence length="185" mass="18861">MKTMQVKKNGFKSGARLARQAGVLSIEMIIVLGIIALILLGVAGRVAVSFLSSDNTAEMSNITAIYTAIKDTKTTVGYGTSGTDLSSVIIAGGKLPSNIPVNGTTISNQFGGNYTLKSTGQGFTIADAGIPQKNCVKIVAGATQGGQFATTTVNSGSAYTGPMAQSDAQTACNSASNTVTFTSTY</sequence>
<dbReference type="EMBL" id="CP017564">
    <property type="protein sequence ID" value="APA90307.2"/>
    <property type="molecule type" value="Genomic_DNA"/>
</dbReference>
<keyword evidence="2" id="KW-1185">Reference proteome</keyword>
<protein>
    <submittedName>
        <fullName evidence="1">Uncharacterized protein</fullName>
    </submittedName>
</protein>
<evidence type="ECO:0000313" key="2">
    <source>
        <dbReference type="Proteomes" id="UP000179860"/>
    </source>
</evidence>
<proteinExistence type="predicted"/>
<dbReference type="Proteomes" id="UP000179860">
    <property type="component" value="Plasmid pl3WSM5005"/>
</dbReference>
<evidence type="ECO:0000313" key="1">
    <source>
        <dbReference type="EMBL" id="APA90307.2"/>
    </source>
</evidence>
<name>A0ACA8AX66_9BURK</name>